<dbReference type="Proteomes" id="UP000276109">
    <property type="component" value="Segment"/>
</dbReference>
<evidence type="ECO:0000313" key="3">
    <source>
        <dbReference type="Proteomes" id="UP000276109"/>
    </source>
</evidence>
<feature type="compositionally biased region" description="Polar residues" evidence="1">
    <location>
        <begin position="1"/>
        <end position="24"/>
    </location>
</feature>
<keyword evidence="3" id="KW-1185">Reference proteome</keyword>
<evidence type="ECO:0000256" key="1">
    <source>
        <dbReference type="SAM" id="MobiDB-lite"/>
    </source>
</evidence>
<evidence type="ECO:0000313" key="2">
    <source>
        <dbReference type="EMBL" id="AUR81563.1"/>
    </source>
</evidence>
<name>A0A2I7QJI9_9VIRU</name>
<reference evidence="2 3" key="1">
    <citation type="submission" date="2017-11" db="EMBL/GenBank/DDBJ databases">
        <title>A major lineage of nontailed dsDNA viruses as unrecognized killers of marine bacteria.</title>
        <authorList>
            <person name="Kauffman K.M."/>
            <person name="Hussain F.A."/>
            <person name="Yang J."/>
            <person name="Arevalo P."/>
            <person name="Brown J.M."/>
            <person name="Chang W.K."/>
            <person name="VanInsberghe D."/>
            <person name="Elsherbini J."/>
            <person name="Cutler M.B."/>
            <person name="Kelly L."/>
            <person name="Polz M.F."/>
        </authorList>
    </citation>
    <scope>NUCLEOTIDE SEQUENCE [LARGE SCALE GENOMIC DNA]</scope>
</reference>
<organism evidence="2 3">
    <name type="scientific">Vibrio phage 1.008.O._10N.286.54.E5</name>
    <dbReference type="NCBI Taxonomy" id="1881242"/>
    <lineage>
        <taxon>Viruses</taxon>
        <taxon>Varidnaviria</taxon>
        <taxon>Abadenavirae</taxon>
        <taxon>Produgelaviricota</taxon>
        <taxon>Belvinaviricetes</taxon>
        <taxon>Vinavirales</taxon>
        <taxon>Autolykiviridae</taxon>
        <taxon>Ameliavirus</taxon>
        <taxon>Ameliavirus viph1008o</taxon>
        <taxon>Paulavirus viph1008o</taxon>
    </lineage>
</organism>
<sequence length="163" mass="17089">MSFSRGGSSESATTNEQNPITATDNAMVASEGGTITVTDGGAFNVVTDAIDAIGDVVLSAESLAKNAMSSTESIASDSINAGLDYHSQTTGFLEGTLDKVFNFVGDTVQKSQDTISGNTQALFNSAKSDSLNRSEDMQQTIRTLGMYATIGLVGYTAFRFLKK</sequence>
<proteinExistence type="predicted"/>
<feature type="region of interest" description="Disordered" evidence="1">
    <location>
        <begin position="1"/>
        <end position="27"/>
    </location>
</feature>
<protein>
    <recommendedName>
        <fullName evidence="4">TMhelix containing protein</fullName>
    </recommendedName>
</protein>
<dbReference type="EMBL" id="MG592394">
    <property type="protein sequence ID" value="AUR81563.1"/>
    <property type="molecule type" value="Genomic_DNA"/>
</dbReference>
<evidence type="ECO:0008006" key="4">
    <source>
        <dbReference type="Google" id="ProtNLM"/>
    </source>
</evidence>
<gene>
    <name evidence="2" type="ORF">NVP1008O_17</name>
</gene>
<accession>A0A2I7QJI9</accession>